<dbReference type="GO" id="GO:0007098">
    <property type="term" value="P:centrosome cycle"/>
    <property type="evidence" value="ECO:0007669"/>
    <property type="project" value="TreeGrafter"/>
</dbReference>
<dbReference type="GO" id="GO:0070652">
    <property type="term" value="C:HAUS complex"/>
    <property type="evidence" value="ECO:0007669"/>
    <property type="project" value="InterPro"/>
</dbReference>
<dbReference type="PANTHER" id="PTHR28588:SF1">
    <property type="entry name" value="HAUS AUGMIN-LIKE COMPLEX SUBUNIT 5"/>
    <property type="match status" value="1"/>
</dbReference>
<organism evidence="2 3">
    <name type="scientific">Ciona savignyi</name>
    <name type="common">Pacific transparent sea squirt</name>
    <dbReference type="NCBI Taxonomy" id="51511"/>
    <lineage>
        <taxon>Eukaryota</taxon>
        <taxon>Metazoa</taxon>
        <taxon>Chordata</taxon>
        <taxon>Tunicata</taxon>
        <taxon>Ascidiacea</taxon>
        <taxon>Phlebobranchia</taxon>
        <taxon>Cionidae</taxon>
        <taxon>Ciona</taxon>
    </lineage>
</organism>
<reference evidence="2" key="3">
    <citation type="submission" date="2025-09" db="UniProtKB">
        <authorList>
            <consortium name="Ensembl"/>
        </authorList>
    </citation>
    <scope>IDENTIFICATION</scope>
</reference>
<dbReference type="PANTHER" id="PTHR28588">
    <property type="entry name" value="HAUS AUGMIN-LIKE COMPLEX SUBUNIT 5"/>
    <property type="match status" value="1"/>
</dbReference>
<dbReference type="InParanoid" id="H2YAD7"/>
<keyword evidence="1" id="KW-0175">Coiled coil</keyword>
<reference evidence="3" key="1">
    <citation type="submission" date="2003-08" db="EMBL/GenBank/DDBJ databases">
        <authorList>
            <person name="Birren B."/>
            <person name="Nusbaum C."/>
            <person name="Abebe A."/>
            <person name="Abouelleil A."/>
            <person name="Adekoya E."/>
            <person name="Ait-zahra M."/>
            <person name="Allen N."/>
            <person name="Allen T."/>
            <person name="An P."/>
            <person name="Anderson M."/>
            <person name="Anderson S."/>
            <person name="Arachchi H."/>
            <person name="Armbruster J."/>
            <person name="Bachantsang P."/>
            <person name="Baldwin J."/>
            <person name="Barry A."/>
            <person name="Bayul T."/>
            <person name="Blitshsteyn B."/>
            <person name="Bloom T."/>
            <person name="Blye J."/>
            <person name="Boguslavskiy L."/>
            <person name="Borowsky M."/>
            <person name="Boukhgalter B."/>
            <person name="Brunache A."/>
            <person name="Butler J."/>
            <person name="Calixte N."/>
            <person name="Calvo S."/>
            <person name="Camarata J."/>
            <person name="Campo K."/>
            <person name="Chang J."/>
            <person name="Cheshatsang Y."/>
            <person name="Citroen M."/>
            <person name="Collymore A."/>
            <person name="Considine T."/>
            <person name="Cook A."/>
            <person name="Cooke P."/>
            <person name="Corum B."/>
            <person name="Cuomo C."/>
            <person name="David R."/>
            <person name="Dawoe T."/>
            <person name="Degray S."/>
            <person name="Dodge S."/>
            <person name="Dooley K."/>
            <person name="Dorje P."/>
            <person name="Dorjee K."/>
            <person name="Dorris L."/>
            <person name="Duffey N."/>
            <person name="Dupes A."/>
            <person name="Elkins T."/>
            <person name="Engels R."/>
            <person name="Erickson J."/>
            <person name="Farina A."/>
            <person name="Faro S."/>
            <person name="Ferreira P."/>
            <person name="Fischer H."/>
            <person name="Fitzgerald M."/>
            <person name="Foley K."/>
            <person name="Gage D."/>
            <person name="Galagan J."/>
            <person name="Gearin G."/>
            <person name="Gnerre S."/>
            <person name="Gnirke A."/>
            <person name="Goyette A."/>
            <person name="Graham J."/>
            <person name="Grandbois E."/>
            <person name="Gyaltsen K."/>
            <person name="Hafez N."/>
            <person name="Hagopian D."/>
            <person name="Hagos B."/>
            <person name="Hall J."/>
            <person name="Hatcher B."/>
            <person name="Heller A."/>
            <person name="Higgins H."/>
            <person name="Honan T."/>
            <person name="Horn A."/>
            <person name="Houde N."/>
            <person name="Hughes L."/>
            <person name="Hulme W."/>
            <person name="Husby E."/>
            <person name="Iliev I."/>
            <person name="Jaffe D."/>
            <person name="Jones C."/>
            <person name="Kamal M."/>
            <person name="Kamat A."/>
            <person name="Kamvysselis M."/>
            <person name="Karlsson E."/>
            <person name="Kells C."/>
            <person name="Kieu A."/>
            <person name="Kisner P."/>
            <person name="Kodira C."/>
            <person name="Kulbokas E."/>
            <person name="Labutti K."/>
            <person name="Lama D."/>
            <person name="Landers T."/>
            <person name="Leger J."/>
            <person name="Levine S."/>
            <person name="Lewis D."/>
            <person name="Lewis T."/>
            <person name="Lindblad-toh K."/>
            <person name="Liu X."/>
            <person name="Lokyitsang T."/>
            <person name="Lokyitsang Y."/>
            <person name="Lucien O."/>
            <person name="Lui A."/>
            <person name="Ma L.J."/>
            <person name="Mabbitt R."/>
            <person name="Macdonald J."/>
            <person name="Maclean C."/>
            <person name="Major J."/>
            <person name="Manning J."/>
            <person name="Marabella R."/>
            <person name="Maru K."/>
            <person name="Matthews C."/>
            <person name="Mauceli E."/>
            <person name="Mccarthy M."/>
            <person name="Mcdonough S."/>
            <person name="Mcghee T."/>
            <person name="Meldrim J."/>
            <person name="Meneus L."/>
            <person name="Mesirov J."/>
            <person name="Mihalev A."/>
            <person name="Mihova T."/>
            <person name="Mikkelsen T."/>
            <person name="Mlenga V."/>
            <person name="Moru K."/>
            <person name="Mozes J."/>
            <person name="Mulrain L."/>
            <person name="Munson G."/>
            <person name="Naylor J."/>
            <person name="Newes C."/>
            <person name="Nguyen C."/>
            <person name="Nguyen N."/>
            <person name="Nguyen T."/>
            <person name="Nicol R."/>
            <person name="Nielsen C."/>
            <person name="Nizzari M."/>
            <person name="Norbu C."/>
            <person name="Norbu N."/>
            <person name="O'donnell P."/>
            <person name="Okoawo O."/>
            <person name="O'leary S."/>
            <person name="Omotosho B."/>
            <person name="O'neill K."/>
            <person name="Osman S."/>
            <person name="Parker S."/>
            <person name="Perrin D."/>
            <person name="Phunkhang P."/>
            <person name="Piqani B."/>
            <person name="Purcell S."/>
            <person name="Rachupka T."/>
            <person name="Ramasamy U."/>
            <person name="Rameau R."/>
            <person name="Ray V."/>
            <person name="Raymond C."/>
            <person name="Retta R."/>
            <person name="Richardson S."/>
            <person name="Rise C."/>
            <person name="Rodriguez J."/>
            <person name="Rogers J."/>
            <person name="Rogov P."/>
            <person name="Rutman M."/>
            <person name="Schupbach R."/>
            <person name="Seaman C."/>
            <person name="Settipalli S."/>
            <person name="Sharpe T."/>
            <person name="Sheridan J."/>
            <person name="Sherpa N."/>
            <person name="Shi J."/>
            <person name="Smirnov S."/>
            <person name="Smith C."/>
            <person name="Sougnez C."/>
            <person name="Spencer B."/>
            <person name="Stalker J."/>
            <person name="Stange-thomann N."/>
            <person name="Stavropoulos S."/>
            <person name="Stetson K."/>
            <person name="Stone C."/>
            <person name="Stone S."/>
            <person name="Stubbs M."/>
            <person name="Talamas J."/>
            <person name="Tchuinga P."/>
            <person name="Tenzing P."/>
            <person name="Tesfaye S."/>
            <person name="Theodore J."/>
            <person name="Thoulutsang Y."/>
            <person name="Topham K."/>
            <person name="Towey S."/>
            <person name="Tsamla T."/>
            <person name="Tsomo N."/>
            <person name="Vallee D."/>
            <person name="Vassiliev H."/>
            <person name="Venkataraman V."/>
            <person name="Vinson J."/>
            <person name="Vo A."/>
            <person name="Wade C."/>
            <person name="Wang S."/>
            <person name="Wangchuk T."/>
            <person name="Wangdi T."/>
            <person name="Whittaker C."/>
            <person name="Wilkinson J."/>
            <person name="Wu Y."/>
            <person name="Wyman D."/>
            <person name="Yadav S."/>
            <person name="Yang S."/>
            <person name="Yang X."/>
            <person name="Yeager S."/>
            <person name="Yee E."/>
            <person name="Young G."/>
            <person name="Zainoun J."/>
            <person name="Zembeck L."/>
            <person name="Zimmer A."/>
            <person name="Zody M."/>
            <person name="Lander E."/>
        </authorList>
    </citation>
    <scope>NUCLEOTIDE SEQUENCE [LARGE SCALE GENOMIC DNA]</scope>
</reference>
<evidence type="ECO:0000256" key="1">
    <source>
        <dbReference type="SAM" id="Coils"/>
    </source>
</evidence>
<reference evidence="2" key="2">
    <citation type="submission" date="2025-08" db="UniProtKB">
        <authorList>
            <consortium name="Ensembl"/>
        </authorList>
    </citation>
    <scope>IDENTIFICATION</scope>
</reference>
<dbReference type="AlphaFoldDB" id="H2YAD7"/>
<dbReference type="InterPro" id="IPR029131">
    <property type="entry name" value="HAUS5"/>
</dbReference>
<name>H2YAD7_CIOSA</name>
<dbReference type="GO" id="GO:0005813">
    <property type="term" value="C:centrosome"/>
    <property type="evidence" value="ECO:0007669"/>
    <property type="project" value="TreeGrafter"/>
</dbReference>
<feature type="coiled-coil region" evidence="1">
    <location>
        <begin position="64"/>
        <end position="112"/>
    </location>
</feature>
<evidence type="ECO:0000313" key="3">
    <source>
        <dbReference type="Proteomes" id="UP000007875"/>
    </source>
</evidence>
<accession>H2YAD7</accession>
<sequence>MTDAKKLAGQLTKWCNTELGLKTTSNYQSGPVPHEFTQLCLGNNMKKVWKHIMENVRNATTVEKVKLTLQLHTLQEELVDTKTQLDTSNEEYDDVSKEIMLLEEKIKLKQSEISKSQIVNLSLRNDIQENHSKTLVQSSSSEQFLMKARQLGTETQMLKATVAENVDKRTKCGANSVGPCYHACLNDLVLLQGMVEDLVRNQTKQETDRNQPIVLWRAARHLVAK</sequence>
<dbReference type="HOGENOM" id="CLU_1229557_0_0_1"/>
<dbReference type="GO" id="GO:0051225">
    <property type="term" value="P:spindle assembly"/>
    <property type="evidence" value="ECO:0007669"/>
    <property type="project" value="InterPro"/>
</dbReference>
<dbReference type="Proteomes" id="UP000007875">
    <property type="component" value="Unassembled WGS sequence"/>
</dbReference>
<dbReference type="Ensembl" id="ENSCSAVT00000002323.1">
    <property type="protein sequence ID" value="ENSCSAVP00000002285.1"/>
    <property type="gene ID" value="ENSCSAVG00000001334.1"/>
</dbReference>
<protein>
    <submittedName>
        <fullName evidence="2">Uncharacterized protein</fullName>
    </submittedName>
</protein>
<keyword evidence="3" id="KW-1185">Reference proteome</keyword>
<proteinExistence type="predicted"/>
<dbReference type="Pfam" id="PF14817">
    <property type="entry name" value="HAUS5"/>
    <property type="match status" value="1"/>
</dbReference>
<dbReference type="GeneTree" id="ENSGT00530000067627"/>
<evidence type="ECO:0000313" key="2">
    <source>
        <dbReference type="Ensembl" id="ENSCSAVP00000002285.1"/>
    </source>
</evidence>